<organism evidence="1 2">
    <name type="scientific">Arctium lappa</name>
    <name type="common">Greater burdock</name>
    <name type="synonym">Lappa major</name>
    <dbReference type="NCBI Taxonomy" id="4217"/>
    <lineage>
        <taxon>Eukaryota</taxon>
        <taxon>Viridiplantae</taxon>
        <taxon>Streptophyta</taxon>
        <taxon>Embryophyta</taxon>
        <taxon>Tracheophyta</taxon>
        <taxon>Spermatophyta</taxon>
        <taxon>Magnoliopsida</taxon>
        <taxon>eudicotyledons</taxon>
        <taxon>Gunneridae</taxon>
        <taxon>Pentapetalae</taxon>
        <taxon>asterids</taxon>
        <taxon>campanulids</taxon>
        <taxon>Asterales</taxon>
        <taxon>Asteraceae</taxon>
        <taxon>Carduoideae</taxon>
        <taxon>Cardueae</taxon>
        <taxon>Arctiinae</taxon>
        <taxon>Arctium</taxon>
    </lineage>
</organism>
<dbReference type="EMBL" id="CM042051">
    <property type="protein sequence ID" value="KAI3729988.1"/>
    <property type="molecule type" value="Genomic_DNA"/>
</dbReference>
<evidence type="ECO:0000313" key="2">
    <source>
        <dbReference type="Proteomes" id="UP001055879"/>
    </source>
</evidence>
<dbReference type="Proteomes" id="UP001055879">
    <property type="component" value="Linkage Group LG05"/>
</dbReference>
<proteinExistence type="predicted"/>
<comment type="caution">
    <text evidence="1">The sequence shown here is derived from an EMBL/GenBank/DDBJ whole genome shotgun (WGS) entry which is preliminary data.</text>
</comment>
<sequence length="102" mass="11753">MSYFEDLVKDMKEDLAKYHQQAYKAHSQGLKWKNMMALVIQIIMRRGKELKWKMLVLMMFTEDDELKGSRDIEKLGSDEINAENVVFVGMVICPALLGVGDP</sequence>
<protein>
    <submittedName>
        <fullName evidence="1">Uncharacterized protein</fullName>
    </submittedName>
</protein>
<accession>A0ACB9C6Y5</accession>
<name>A0ACB9C6Y5_ARCLA</name>
<evidence type="ECO:0000313" key="1">
    <source>
        <dbReference type="EMBL" id="KAI3729988.1"/>
    </source>
</evidence>
<reference evidence="1 2" key="2">
    <citation type="journal article" date="2022" name="Mol. Ecol. Resour.">
        <title>The genomes of chicory, endive, great burdock and yacon provide insights into Asteraceae paleo-polyploidization history and plant inulin production.</title>
        <authorList>
            <person name="Fan W."/>
            <person name="Wang S."/>
            <person name="Wang H."/>
            <person name="Wang A."/>
            <person name="Jiang F."/>
            <person name="Liu H."/>
            <person name="Zhao H."/>
            <person name="Xu D."/>
            <person name="Zhang Y."/>
        </authorList>
    </citation>
    <scope>NUCLEOTIDE SEQUENCE [LARGE SCALE GENOMIC DNA]</scope>
    <source>
        <strain evidence="2">cv. Niubang</strain>
    </source>
</reference>
<keyword evidence="2" id="KW-1185">Reference proteome</keyword>
<gene>
    <name evidence="1" type="ORF">L6452_18662</name>
</gene>
<reference evidence="2" key="1">
    <citation type="journal article" date="2022" name="Mol. Ecol. Resour.">
        <title>The genomes of chicory, endive, great burdock and yacon provide insights into Asteraceae palaeo-polyploidization history and plant inulin production.</title>
        <authorList>
            <person name="Fan W."/>
            <person name="Wang S."/>
            <person name="Wang H."/>
            <person name="Wang A."/>
            <person name="Jiang F."/>
            <person name="Liu H."/>
            <person name="Zhao H."/>
            <person name="Xu D."/>
            <person name="Zhang Y."/>
        </authorList>
    </citation>
    <scope>NUCLEOTIDE SEQUENCE [LARGE SCALE GENOMIC DNA]</scope>
    <source>
        <strain evidence="2">cv. Niubang</strain>
    </source>
</reference>